<organism evidence="2 3">
    <name type="scientific">Monoraphidium neglectum</name>
    <dbReference type="NCBI Taxonomy" id="145388"/>
    <lineage>
        <taxon>Eukaryota</taxon>
        <taxon>Viridiplantae</taxon>
        <taxon>Chlorophyta</taxon>
        <taxon>core chlorophytes</taxon>
        <taxon>Chlorophyceae</taxon>
        <taxon>CS clade</taxon>
        <taxon>Sphaeropleales</taxon>
        <taxon>Selenastraceae</taxon>
        <taxon>Monoraphidium</taxon>
    </lineage>
</organism>
<protein>
    <recommendedName>
        <fullName evidence="4">Methyltransferase FkbM domain-containing protein</fullName>
    </recommendedName>
</protein>
<dbReference type="AlphaFoldDB" id="A0A0D2LUW4"/>
<sequence length="128" mass="12887">TSVQPARHTYHKTCIGVPPRAGEDIGGKPNVAPDASPGTAPPSSPLHGHPRFIDAHPRRPAGAVKPAPSSAAAAAAAAAAGGGGGGATLDFRTLAEVMAGLGHSTRRVDVMKIDIEGHEVRGEPRENA</sequence>
<reference evidence="2 3" key="1">
    <citation type="journal article" date="2013" name="BMC Genomics">
        <title>Reconstruction of the lipid metabolism for the microalga Monoraphidium neglectum from its genome sequence reveals characteristics suitable for biofuel production.</title>
        <authorList>
            <person name="Bogen C."/>
            <person name="Al-Dilaimi A."/>
            <person name="Albersmeier A."/>
            <person name="Wichmann J."/>
            <person name="Grundmann M."/>
            <person name="Rupp O."/>
            <person name="Lauersen K.J."/>
            <person name="Blifernez-Klassen O."/>
            <person name="Kalinowski J."/>
            <person name="Goesmann A."/>
            <person name="Mussgnug J.H."/>
            <person name="Kruse O."/>
        </authorList>
    </citation>
    <scope>NUCLEOTIDE SEQUENCE [LARGE SCALE GENOMIC DNA]</scope>
    <source>
        <strain evidence="2 3">SAG 48.87</strain>
    </source>
</reference>
<evidence type="ECO:0000313" key="3">
    <source>
        <dbReference type="Proteomes" id="UP000054498"/>
    </source>
</evidence>
<dbReference type="GeneID" id="25732114"/>
<evidence type="ECO:0000256" key="1">
    <source>
        <dbReference type="SAM" id="MobiDB-lite"/>
    </source>
</evidence>
<evidence type="ECO:0008006" key="4">
    <source>
        <dbReference type="Google" id="ProtNLM"/>
    </source>
</evidence>
<feature type="non-terminal residue" evidence="2">
    <location>
        <position position="1"/>
    </location>
</feature>
<dbReference type="KEGG" id="mng:MNEG_14541"/>
<dbReference type="EMBL" id="KK104784">
    <property type="protein sequence ID" value="KIY93421.1"/>
    <property type="molecule type" value="Genomic_DNA"/>
</dbReference>
<dbReference type="RefSeq" id="XP_013892441.1">
    <property type="nucleotide sequence ID" value="XM_014036987.1"/>
</dbReference>
<gene>
    <name evidence="2" type="ORF">MNEG_14541</name>
</gene>
<dbReference type="Proteomes" id="UP000054498">
    <property type="component" value="Unassembled WGS sequence"/>
</dbReference>
<feature type="region of interest" description="Disordered" evidence="1">
    <location>
        <begin position="1"/>
        <end position="68"/>
    </location>
</feature>
<name>A0A0D2LUW4_9CHLO</name>
<dbReference type="OrthoDB" id="2015045at2759"/>
<accession>A0A0D2LUW4</accession>
<evidence type="ECO:0000313" key="2">
    <source>
        <dbReference type="EMBL" id="KIY93421.1"/>
    </source>
</evidence>
<proteinExistence type="predicted"/>
<keyword evidence="3" id="KW-1185">Reference proteome</keyword>